<dbReference type="Pfam" id="PF04828">
    <property type="entry name" value="GFA"/>
    <property type="match status" value="1"/>
</dbReference>
<accession>A0ABT0LAL0</accession>
<dbReference type="RefSeq" id="WP_248940021.1">
    <property type="nucleotide sequence ID" value="NZ_JAKIKS010000030.1"/>
</dbReference>
<comment type="caution">
    <text evidence="5">The sequence shown here is derived from an EMBL/GenBank/DDBJ whole genome shotgun (WGS) entry which is preliminary data.</text>
</comment>
<dbReference type="PANTHER" id="PTHR28620">
    <property type="entry name" value="CENTROMERE PROTEIN V"/>
    <property type="match status" value="1"/>
</dbReference>
<dbReference type="EMBL" id="JAKIKS010000030">
    <property type="protein sequence ID" value="MCL1124743.1"/>
    <property type="molecule type" value="Genomic_DNA"/>
</dbReference>
<evidence type="ECO:0000313" key="6">
    <source>
        <dbReference type="Proteomes" id="UP001203423"/>
    </source>
</evidence>
<evidence type="ECO:0000256" key="1">
    <source>
        <dbReference type="ARBA" id="ARBA00005495"/>
    </source>
</evidence>
<evidence type="ECO:0000256" key="2">
    <source>
        <dbReference type="ARBA" id="ARBA00022723"/>
    </source>
</evidence>
<reference evidence="5 6" key="1">
    <citation type="submission" date="2022-01" db="EMBL/GenBank/DDBJ databases">
        <title>Whole genome-based taxonomy of the Shewanellaceae.</title>
        <authorList>
            <person name="Martin-Rodriguez A.J."/>
        </authorList>
    </citation>
    <scope>NUCLEOTIDE SEQUENCE [LARGE SCALE GENOMIC DNA]</scope>
    <source>
        <strain evidence="5 6">DSM 17177</strain>
    </source>
</reference>
<evidence type="ECO:0000259" key="4">
    <source>
        <dbReference type="PROSITE" id="PS51891"/>
    </source>
</evidence>
<proteinExistence type="inferred from homology"/>
<dbReference type="PANTHER" id="PTHR28620:SF1">
    <property type="entry name" value="CENP-V_GFA DOMAIN-CONTAINING PROTEIN"/>
    <property type="match status" value="1"/>
</dbReference>
<dbReference type="Proteomes" id="UP001203423">
    <property type="component" value="Unassembled WGS sequence"/>
</dbReference>
<dbReference type="InterPro" id="IPR011057">
    <property type="entry name" value="Mss4-like_sf"/>
</dbReference>
<sequence length="114" mass="12983">MINASCHCGNVEVEVDTLPDTVTECNCSICRRTAALWGYYPQAQVSITIKTEPLQTYRWGDEYIDFHRCGQCGCTTHYTCRPKAEMDRVGVNFRLFDHELVQTLPVRKVDGASF</sequence>
<evidence type="ECO:0000313" key="5">
    <source>
        <dbReference type="EMBL" id="MCL1124743.1"/>
    </source>
</evidence>
<feature type="domain" description="CENP-V/GFA" evidence="4">
    <location>
        <begin position="2"/>
        <end position="114"/>
    </location>
</feature>
<dbReference type="InterPro" id="IPR052355">
    <property type="entry name" value="CENP-V-like"/>
</dbReference>
<organism evidence="5 6">
    <name type="scientific">Shewanella surugensis</name>
    <dbReference type="NCBI Taxonomy" id="212020"/>
    <lineage>
        <taxon>Bacteria</taxon>
        <taxon>Pseudomonadati</taxon>
        <taxon>Pseudomonadota</taxon>
        <taxon>Gammaproteobacteria</taxon>
        <taxon>Alteromonadales</taxon>
        <taxon>Shewanellaceae</taxon>
        <taxon>Shewanella</taxon>
    </lineage>
</organism>
<comment type="similarity">
    <text evidence="1">Belongs to the Gfa family.</text>
</comment>
<dbReference type="SUPFAM" id="SSF51316">
    <property type="entry name" value="Mss4-like"/>
    <property type="match status" value="1"/>
</dbReference>
<dbReference type="InterPro" id="IPR006913">
    <property type="entry name" value="CENP-V/GFA"/>
</dbReference>
<name>A0ABT0LAL0_9GAMM</name>
<keyword evidence="6" id="KW-1185">Reference proteome</keyword>
<dbReference type="PROSITE" id="PS51891">
    <property type="entry name" value="CENP_V_GFA"/>
    <property type="match status" value="1"/>
</dbReference>
<keyword evidence="2" id="KW-0479">Metal-binding</keyword>
<protein>
    <submittedName>
        <fullName evidence="5">GFA family protein</fullName>
    </submittedName>
</protein>
<dbReference type="Gene3D" id="2.170.150.70">
    <property type="match status" value="1"/>
</dbReference>
<gene>
    <name evidence="5" type="ORF">L2764_09715</name>
</gene>
<evidence type="ECO:0000256" key="3">
    <source>
        <dbReference type="ARBA" id="ARBA00022833"/>
    </source>
</evidence>
<keyword evidence="3" id="KW-0862">Zinc</keyword>